<evidence type="ECO:0000256" key="6">
    <source>
        <dbReference type="RuleBase" id="RU003734"/>
    </source>
</evidence>
<evidence type="ECO:0000256" key="3">
    <source>
        <dbReference type="ARBA" id="ARBA00022980"/>
    </source>
</evidence>
<dbReference type="PROSITE" id="PS00634">
    <property type="entry name" value="RIBOSOMAL_L30"/>
    <property type="match status" value="1"/>
</dbReference>
<dbReference type="GO" id="GO:0003735">
    <property type="term" value="F:structural constituent of ribosome"/>
    <property type="evidence" value="ECO:0007669"/>
    <property type="project" value="InterPro"/>
</dbReference>
<dbReference type="InterPro" id="IPR018038">
    <property type="entry name" value="Ribosomal_uL30_CS"/>
</dbReference>
<dbReference type="Pfam" id="PF00327">
    <property type="entry name" value="Ribosomal_L30"/>
    <property type="match status" value="1"/>
</dbReference>
<evidence type="ECO:0000259" key="7">
    <source>
        <dbReference type="Pfam" id="PF00327"/>
    </source>
</evidence>
<keyword evidence="3 5" id="KW-0689">Ribosomal protein</keyword>
<evidence type="ECO:0000313" key="8">
    <source>
        <dbReference type="EMBL" id="MYD91139.1"/>
    </source>
</evidence>
<dbReference type="PANTHER" id="PTHR15892">
    <property type="entry name" value="MITOCHONDRIAL RIBOSOMAL PROTEIN L30"/>
    <property type="match status" value="1"/>
</dbReference>
<organism evidence="8">
    <name type="scientific">Caldilineaceae bacterium SB0662_bin_9</name>
    <dbReference type="NCBI Taxonomy" id="2605258"/>
    <lineage>
        <taxon>Bacteria</taxon>
        <taxon>Bacillati</taxon>
        <taxon>Chloroflexota</taxon>
        <taxon>Caldilineae</taxon>
        <taxon>Caldilineales</taxon>
        <taxon>Caldilineaceae</taxon>
    </lineage>
</organism>
<dbReference type="InterPro" id="IPR016082">
    <property type="entry name" value="Ribosomal_uL30_ferredoxin-like"/>
</dbReference>
<protein>
    <recommendedName>
        <fullName evidence="5">Large ribosomal subunit protein uL30</fullName>
    </recommendedName>
</protein>
<dbReference type="Gene3D" id="3.30.1390.20">
    <property type="entry name" value="Ribosomal protein L30, ferredoxin-like fold domain"/>
    <property type="match status" value="1"/>
</dbReference>
<dbReference type="NCBIfam" id="TIGR01308">
    <property type="entry name" value="rpmD_bact"/>
    <property type="match status" value="1"/>
</dbReference>
<reference evidence="8" key="1">
    <citation type="submission" date="2019-09" db="EMBL/GenBank/DDBJ databases">
        <title>Characterisation of the sponge microbiome using genome-centric metagenomics.</title>
        <authorList>
            <person name="Engelberts J.P."/>
            <person name="Robbins S.J."/>
            <person name="De Goeij J.M."/>
            <person name="Aranda M."/>
            <person name="Bell S.C."/>
            <person name="Webster N.S."/>
        </authorList>
    </citation>
    <scope>NUCLEOTIDE SEQUENCE</scope>
    <source>
        <strain evidence="8">SB0662_bin_9</strain>
    </source>
</reference>
<name>A0A6B1DTU4_9CHLR</name>
<evidence type="ECO:0000256" key="4">
    <source>
        <dbReference type="ARBA" id="ARBA00023274"/>
    </source>
</evidence>
<sequence length="75" mass="8188">MSQAKVLKVTQVKSAIGYRQRQKDTLRALGLRRLHQTVEVVDTPAARGMIAAVSHLVEFEEADRTAAGAAQEENA</sequence>
<evidence type="ECO:0000256" key="5">
    <source>
        <dbReference type="HAMAP-Rule" id="MF_01371"/>
    </source>
</evidence>
<evidence type="ECO:0000256" key="2">
    <source>
        <dbReference type="ARBA" id="ARBA00011838"/>
    </source>
</evidence>
<evidence type="ECO:0000256" key="1">
    <source>
        <dbReference type="ARBA" id="ARBA00007594"/>
    </source>
</evidence>
<dbReference type="SUPFAM" id="SSF55129">
    <property type="entry name" value="Ribosomal protein L30p/L7e"/>
    <property type="match status" value="1"/>
</dbReference>
<comment type="subunit">
    <text evidence="2 5">Part of the 50S ribosomal subunit.</text>
</comment>
<dbReference type="PANTHER" id="PTHR15892:SF2">
    <property type="entry name" value="LARGE RIBOSOMAL SUBUNIT PROTEIN UL30M"/>
    <property type="match status" value="1"/>
</dbReference>
<dbReference type="FunFam" id="3.30.1390.20:FF:000001">
    <property type="entry name" value="50S ribosomal protein L30"/>
    <property type="match status" value="1"/>
</dbReference>
<dbReference type="AlphaFoldDB" id="A0A6B1DTU4"/>
<accession>A0A6B1DTU4</accession>
<dbReference type="GO" id="GO:0022625">
    <property type="term" value="C:cytosolic large ribosomal subunit"/>
    <property type="evidence" value="ECO:0007669"/>
    <property type="project" value="TreeGrafter"/>
</dbReference>
<feature type="domain" description="Large ribosomal subunit protein uL30-like ferredoxin-like fold" evidence="7">
    <location>
        <begin position="7"/>
        <end position="57"/>
    </location>
</feature>
<keyword evidence="4 5" id="KW-0687">Ribonucleoprotein</keyword>
<dbReference type="HAMAP" id="MF_01371_B">
    <property type="entry name" value="Ribosomal_uL30_B"/>
    <property type="match status" value="1"/>
</dbReference>
<dbReference type="InterPro" id="IPR036919">
    <property type="entry name" value="Ribo_uL30_ferredoxin-like_sf"/>
</dbReference>
<dbReference type="CDD" id="cd01658">
    <property type="entry name" value="Ribosomal_L30"/>
    <property type="match status" value="1"/>
</dbReference>
<dbReference type="InterPro" id="IPR005996">
    <property type="entry name" value="Ribosomal_uL30_bac-type"/>
</dbReference>
<proteinExistence type="inferred from homology"/>
<comment type="caution">
    <text evidence="8">The sequence shown here is derived from an EMBL/GenBank/DDBJ whole genome shotgun (WGS) entry which is preliminary data.</text>
</comment>
<dbReference type="GO" id="GO:0006412">
    <property type="term" value="P:translation"/>
    <property type="evidence" value="ECO:0007669"/>
    <property type="project" value="UniProtKB-UniRule"/>
</dbReference>
<gene>
    <name evidence="5 8" type="primary">rpmD</name>
    <name evidence="8" type="ORF">F4Y08_12515</name>
</gene>
<comment type="similarity">
    <text evidence="1 5 6">Belongs to the universal ribosomal protein uL30 family.</text>
</comment>
<dbReference type="EMBL" id="VXPY01000087">
    <property type="protein sequence ID" value="MYD91139.1"/>
    <property type="molecule type" value="Genomic_DNA"/>
</dbReference>